<dbReference type="CDD" id="cd04486">
    <property type="entry name" value="YhcR_OBF_like"/>
    <property type="match status" value="1"/>
</dbReference>
<evidence type="ECO:0000259" key="2">
    <source>
        <dbReference type="Pfam" id="PF03372"/>
    </source>
</evidence>
<dbReference type="Proteomes" id="UP001385951">
    <property type="component" value="Unassembled WGS sequence"/>
</dbReference>
<keyword evidence="4" id="KW-1185">Reference proteome</keyword>
<evidence type="ECO:0000313" key="4">
    <source>
        <dbReference type="Proteomes" id="UP001385951"/>
    </source>
</evidence>
<dbReference type="AlphaFoldDB" id="A0AAW0GGJ1"/>
<proteinExistence type="predicted"/>
<feature type="domain" description="Endonuclease/exonuclease/phosphatase" evidence="2">
    <location>
        <begin position="304"/>
        <end position="610"/>
    </location>
</feature>
<sequence>MRYSLLLFTSLVSAVSITDIQGPAFQSPYLDQVVHNVTGIVSAKDRYGFWLLGEPSSDARVSNGIRVYAPQYAGRTALGDLVTLSGLVSEYRQPARPNDLLLTELVSPSHFAIHSSGNPITPLVISRDTKYAPPLGKASALDKGSEGWLSVPNNATQLESVNATLQPDKYGLDFWESLEGRLVTVPDPTTSNFPDMFGAIWVYGDWDVNGKNERGGLTLTSIDGLPDAHPEVILIGRPLDGTRLPRVPIGSQLSNITGVVTYQFGYYQILPLTAPTVLSEPVPDIPPVSFYSSDKSCELTIGDYNVENMSPRSRHVPLVAKHIVEYLHTPDILFLQEIQSDSGSRDNGVVTANKTLSTLVQAISSAAAQLGASGAPFVYDFVNIPPQNNMDGGKPGSNIRVAYLWNPNKVSLLPGHVVGSATQNTEVVQSEKGEVNLNHNPGRIQPNHEAWEETRKPMAAAWQTTDGSRFFTVNVHLSSKRFGSSPHGDARPPVNGRVERRTQQVNITADFVKNILQKDVNASVIVAGDMNDFTQTRSVFRSFTDVLTDINDASGVDPVERYTYVYEQHMQEIDHMFVSDAIVRRGTQVEHIHVNTWARSTSSSDRASDHDPTVAKVWVCDKPSEVGSKSPPYLVVQEANYMH</sequence>
<evidence type="ECO:0000313" key="3">
    <source>
        <dbReference type="EMBL" id="KAK7690827.1"/>
    </source>
</evidence>
<dbReference type="PANTHER" id="PTHR42834:SF1">
    <property type="entry name" value="ENDONUCLEASE_EXONUCLEASE_PHOSPHATASE FAMILY PROTEIN (AFU_ORTHOLOGUE AFUA_3G09210)"/>
    <property type="match status" value="1"/>
</dbReference>
<protein>
    <recommendedName>
        <fullName evidence="2">Endonuclease/exonuclease/phosphatase domain-containing protein</fullName>
    </recommendedName>
</protein>
<comment type="caution">
    <text evidence="3">The sequence shown here is derived from an EMBL/GenBank/DDBJ whole genome shotgun (WGS) entry which is preliminary data.</text>
</comment>
<dbReference type="InterPro" id="IPR005135">
    <property type="entry name" value="Endo/exonuclease/phosphatase"/>
</dbReference>
<feature type="signal peptide" evidence="1">
    <location>
        <begin position="1"/>
        <end position="17"/>
    </location>
</feature>
<accession>A0AAW0GGJ1</accession>
<dbReference type="Pfam" id="PF03372">
    <property type="entry name" value="Exo_endo_phos"/>
    <property type="match status" value="1"/>
</dbReference>
<name>A0AAW0GGJ1_9APHY</name>
<dbReference type="EMBL" id="JASBNA010000006">
    <property type="protein sequence ID" value="KAK7690827.1"/>
    <property type="molecule type" value="Genomic_DNA"/>
</dbReference>
<evidence type="ECO:0000256" key="1">
    <source>
        <dbReference type="SAM" id="SignalP"/>
    </source>
</evidence>
<dbReference type="Gene3D" id="3.60.10.10">
    <property type="entry name" value="Endonuclease/exonuclease/phosphatase"/>
    <property type="match status" value="1"/>
</dbReference>
<keyword evidence="1" id="KW-0732">Signal</keyword>
<dbReference type="SUPFAM" id="SSF56219">
    <property type="entry name" value="DNase I-like"/>
    <property type="match status" value="1"/>
</dbReference>
<gene>
    <name evidence="3" type="ORF">QCA50_005928</name>
</gene>
<dbReference type="InterPro" id="IPR036691">
    <property type="entry name" value="Endo/exonu/phosph_ase_sf"/>
</dbReference>
<dbReference type="PANTHER" id="PTHR42834">
    <property type="entry name" value="ENDONUCLEASE/EXONUCLEASE/PHOSPHATASE FAMILY PROTEIN (AFU_ORTHOLOGUE AFUA_3G09210)"/>
    <property type="match status" value="1"/>
</dbReference>
<feature type="chain" id="PRO_5043698876" description="Endonuclease/exonuclease/phosphatase domain-containing protein" evidence="1">
    <location>
        <begin position="18"/>
        <end position="643"/>
    </location>
</feature>
<dbReference type="GO" id="GO:0003824">
    <property type="term" value="F:catalytic activity"/>
    <property type="evidence" value="ECO:0007669"/>
    <property type="project" value="InterPro"/>
</dbReference>
<organism evidence="3 4">
    <name type="scientific">Cerrena zonata</name>
    <dbReference type="NCBI Taxonomy" id="2478898"/>
    <lineage>
        <taxon>Eukaryota</taxon>
        <taxon>Fungi</taxon>
        <taxon>Dikarya</taxon>
        <taxon>Basidiomycota</taxon>
        <taxon>Agaricomycotina</taxon>
        <taxon>Agaricomycetes</taxon>
        <taxon>Polyporales</taxon>
        <taxon>Cerrenaceae</taxon>
        <taxon>Cerrena</taxon>
    </lineage>
</organism>
<reference evidence="3 4" key="1">
    <citation type="submission" date="2022-09" db="EMBL/GenBank/DDBJ databases">
        <authorList>
            <person name="Palmer J.M."/>
        </authorList>
    </citation>
    <scope>NUCLEOTIDE SEQUENCE [LARGE SCALE GENOMIC DNA]</scope>
    <source>
        <strain evidence="3 4">DSM 7382</strain>
    </source>
</reference>